<dbReference type="RefSeq" id="WP_374841224.1">
    <property type="nucleotide sequence ID" value="NZ_JBHEEW010000019.1"/>
</dbReference>
<name>A0ABW3Z2Z4_MYCRA</name>
<reference evidence="2" key="1">
    <citation type="journal article" date="2019" name="Int. J. Syst. Evol. Microbiol.">
        <title>The Global Catalogue of Microorganisms (GCM) 10K type strain sequencing project: providing services to taxonomists for standard genome sequencing and annotation.</title>
        <authorList>
            <consortium name="The Broad Institute Genomics Platform"/>
            <consortium name="The Broad Institute Genome Sequencing Center for Infectious Disease"/>
            <person name="Wu L."/>
            <person name="Ma J."/>
        </authorList>
    </citation>
    <scope>NUCLEOTIDE SEQUENCE [LARGE SCALE GENOMIC DNA]</scope>
    <source>
        <strain evidence="2">CCUG 55609</strain>
    </source>
</reference>
<protein>
    <submittedName>
        <fullName evidence="1">Uncharacterized protein</fullName>
    </submittedName>
</protein>
<dbReference type="EMBL" id="JBHTNF010000020">
    <property type="protein sequence ID" value="MFD1330273.1"/>
    <property type="molecule type" value="Genomic_DNA"/>
</dbReference>
<sequence length="109" mass="12289">MWTVDHANIITAEQKSAERQEATKKAFENAIQKHIDATAIQRLFRDGVTLASYVASTNPQWAAEAQAFVAWRDAVWAYAYAELEKVLTGQRPQPTVEAFLSEIDPIVWP</sequence>
<evidence type="ECO:0000313" key="2">
    <source>
        <dbReference type="Proteomes" id="UP001597173"/>
    </source>
</evidence>
<gene>
    <name evidence="1" type="ORF">ACFQ33_20500</name>
</gene>
<proteinExistence type="predicted"/>
<comment type="caution">
    <text evidence="1">The sequence shown here is derived from an EMBL/GenBank/DDBJ whole genome shotgun (WGS) entry which is preliminary data.</text>
</comment>
<dbReference type="Proteomes" id="UP001597173">
    <property type="component" value="Unassembled WGS sequence"/>
</dbReference>
<evidence type="ECO:0000313" key="1">
    <source>
        <dbReference type="EMBL" id="MFD1330273.1"/>
    </source>
</evidence>
<keyword evidence="2" id="KW-1185">Reference proteome</keyword>
<accession>A0ABW3Z2Z4</accession>
<organism evidence="1 2">
    <name type="scientific">Mycoplana ramosa</name>
    <name type="common">Mycoplana bullata</name>
    <dbReference type="NCBI Taxonomy" id="40837"/>
    <lineage>
        <taxon>Bacteria</taxon>
        <taxon>Pseudomonadati</taxon>
        <taxon>Pseudomonadota</taxon>
        <taxon>Alphaproteobacteria</taxon>
        <taxon>Hyphomicrobiales</taxon>
        <taxon>Rhizobiaceae</taxon>
        <taxon>Mycoplana</taxon>
    </lineage>
</organism>